<dbReference type="PANTHER" id="PTHR43317">
    <property type="entry name" value="THERMOSPERMINE SYNTHASE ACAULIS5"/>
    <property type="match status" value="1"/>
</dbReference>
<feature type="transmembrane region" description="Helical" evidence="2">
    <location>
        <begin position="272"/>
        <end position="291"/>
    </location>
</feature>
<dbReference type="PANTHER" id="PTHR43317:SF1">
    <property type="entry name" value="THERMOSPERMINE SYNTHASE ACAULIS5"/>
    <property type="match status" value="1"/>
</dbReference>
<keyword evidence="1" id="KW-0620">Polyamine biosynthesis</keyword>
<reference evidence="4" key="1">
    <citation type="submission" date="2014-09" db="EMBL/GenBank/DDBJ databases">
        <authorList>
            <person name="Gomez-Valero L."/>
        </authorList>
    </citation>
    <scope>NUCLEOTIDE SEQUENCE [LARGE SCALE GENOMIC DNA]</scope>
    <source>
        <strain evidence="4">ATCC700992</strain>
    </source>
</reference>
<dbReference type="HOGENOM" id="CLU_021206_0_0_6"/>
<dbReference type="NCBIfam" id="NF037959">
    <property type="entry name" value="MFS_SpdSyn"/>
    <property type="match status" value="1"/>
</dbReference>
<organism evidence="3 4">
    <name type="scientific">Legionella fallonii LLAP-10</name>
    <dbReference type="NCBI Taxonomy" id="1212491"/>
    <lineage>
        <taxon>Bacteria</taxon>
        <taxon>Pseudomonadati</taxon>
        <taxon>Pseudomonadota</taxon>
        <taxon>Gammaproteobacteria</taxon>
        <taxon>Legionellales</taxon>
        <taxon>Legionellaceae</taxon>
        <taxon>Legionella</taxon>
    </lineage>
</organism>
<keyword evidence="2" id="KW-0472">Membrane</keyword>
<feature type="transmembrane region" description="Helical" evidence="2">
    <location>
        <begin position="139"/>
        <end position="158"/>
    </location>
</feature>
<dbReference type="GO" id="GO:0006596">
    <property type="term" value="P:polyamine biosynthetic process"/>
    <property type="evidence" value="ECO:0007669"/>
    <property type="project" value="UniProtKB-KW"/>
</dbReference>
<dbReference type="EMBL" id="LN614827">
    <property type="protein sequence ID" value="CEG58190.1"/>
    <property type="molecule type" value="Genomic_DNA"/>
</dbReference>
<feature type="transmembrane region" description="Helical" evidence="2">
    <location>
        <begin position="240"/>
        <end position="260"/>
    </location>
</feature>
<dbReference type="SUPFAM" id="SSF53335">
    <property type="entry name" value="S-adenosyl-L-methionine-dependent methyltransferases"/>
    <property type="match status" value="1"/>
</dbReference>
<dbReference type="KEGG" id="lfa:LFA_2827"/>
<feature type="transmembrane region" description="Helical" evidence="2">
    <location>
        <begin position="399"/>
        <end position="416"/>
    </location>
</feature>
<feature type="transmembrane region" description="Helical" evidence="2">
    <location>
        <begin position="213"/>
        <end position="234"/>
    </location>
</feature>
<feature type="transmembrane region" description="Helical" evidence="2">
    <location>
        <begin position="100"/>
        <end position="127"/>
    </location>
</feature>
<evidence type="ECO:0000313" key="3">
    <source>
        <dbReference type="EMBL" id="CEG58190.1"/>
    </source>
</evidence>
<feature type="transmembrane region" description="Helical" evidence="2">
    <location>
        <begin position="377"/>
        <end position="393"/>
    </location>
</feature>
<sequence length="700" mass="79984">MLSLLFPITLFLSAVLLFSIQPMVAKALLPVYGGTPAVWIVCMLFFQLILLLSYGYAWLLSFFKKTYLWRSIHIILAISSITALPLLFHSVNGDLQPEWGILYSLLAQIGLPILVIGASAPLLQFAYSQTKAKNATDPYFLYIASNLGSLLALLLYPWAVERFIGLNSQFYFWSIGYYIYLGLLAVVLCLVHYQPLIITKHSARQWPWRDMMYWIYLGFVPCSLMLGVTLYITTDVAATPLFWVLPLALYLFSFVITFTTKPIISQAWVMRNYMFFLMFTLLGFILGTNLVKAWQLILLHLSSFFILILLCHGQLFQSRPKPQLLTLFYFCMALGGVLAGIFNGIIAPHWFNQVYEYPVAILLCLLVVPTTQSKKGWWLPLVILILVLFYYYIPTIKEFSTLPFIGVIALILIVTAQQSKLSLFLSVFILFGLIFLPIFNQNHILLQERNFYGVKQVFEKKPAHVLISQSTLHGLQFMSEAKPISGYRAYYGATMDVIEEMKREFNTLPVTLVGLGIGTMLCQFRETDRVTVIEIDQQMIDIAKNPQLFTYLRDCLPQVKIIKNDGRLALEKIADSSQKILILDAFNSDAIPVHLITKEAFNLYKKKITPDGVILVNLSNRHLNILPIMNSAGRLLNMRVFHLISPDNFAVGQLQAEWALLTANNTLIDKLKQTKWCLVDDKKQFLWTDDYSNIIPLLKW</sequence>
<feature type="transmembrane region" description="Helical" evidence="2">
    <location>
        <begin position="297"/>
        <end position="315"/>
    </location>
</feature>
<feature type="transmembrane region" description="Helical" evidence="2">
    <location>
        <begin position="67"/>
        <end position="88"/>
    </location>
</feature>
<dbReference type="AlphaFoldDB" id="A0A098G9M5"/>
<accession>A0A098G9M5</accession>
<dbReference type="RefSeq" id="WP_045096564.1">
    <property type="nucleotide sequence ID" value="NZ_LN614827.1"/>
</dbReference>
<feature type="transmembrane region" description="Helical" evidence="2">
    <location>
        <begin position="354"/>
        <end position="370"/>
    </location>
</feature>
<evidence type="ECO:0000313" key="4">
    <source>
        <dbReference type="Proteomes" id="UP000032430"/>
    </source>
</evidence>
<feature type="transmembrane region" description="Helical" evidence="2">
    <location>
        <begin position="327"/>
        <end position="348"/>
    </location>
</feature>
<dbReference type="Proteomes" id="UP000032430">
    <property type="component" value="Chromosome I"/>
</dbReference>
<dbReference type="Gene3D" id="3.40.50.150">
    <property type="entry name" value="Vaccinia Virus protein VP39"/>
    <property type="match status" value="1"/>
</dbReference>
<name>A0A098G9M5_9GAMM</name>
<keyword evidence="2" id="KW-1133">Transmembrane helix</keyword>
<evidence type="ECO:0000256" key="1">
    <source>
        <dbReference type="ARBA" id="ARBA00023115"/>
    </source>
</evidence>
<dbReference type="STRING" id="1212491.LFA_2827"/>
<feature type="transmembrane region" description="Helical" evidence="2">
    <location>
        <begin position="170"/>
        <end position="193"/>
    </location>
</feature>
<dbReference type="Pfam" id="PF01564">
    <property type="entry name" value="Spermine_synth"/>
    <property type="match status" value="1"/>
</dbReference>
<evidence type="ECO:0000256" key="2">
    <source>
        <dbReference type="SAM" id="Phobius"/>
    </source>
</evidence>
<proteinExistence type="predicted"/>
<keyword evidence="2" id="KW-0812">Transmembrane</keyword>
<feature type="transmembrane region" description="Helical" evidence="2">
    <location>
        <begin position="37"/>
        <end position="60"/>
    </location>
</feature>
<protein>
    <submittedName>
        <fullName evidence="3">Spermidine synthase</fullName>
    </submittedName>
</protein>
<gene>
    <name evidence="3" type="ORF">LFA_2827</name>
</gene>
<feature type="transmembrane region" description="Helical" evidence="2">
    <location>
        <begin position="423"/>
        <end position="439"/>
    </location>
</feature>
<dbReference type="InterPro" id="IPR029063">
    <property type="entry name" value="SAM-dependent_MTases_sf"/>
</dbReference>
<keyword evidence="4" id="KW-1185">Reference proteome</keyword>